<evidence type="ECO:0000313" key="2">
    <source>
        <dbReference type="EMBL" id="KAH9314655.1"/>
    </source>
</evidence>
<evidence type="ECO:0000256" key="1">
    <source>
        <dbReference type="SAM" id="MobiDB-lite"/>
    </source>
</evidence>
<protein>
    <submittedName>
        <fullName evidence="2">Uncharacterized protein</fullName>
    </submittedName>
</protein>
<dbReference type="Proteomes" id="UP000824469">
    <property type="component" value="Unassembled WGS sequence"/>
</dbReference>
<reference evidence="2 3" key="1">
    <citation type="journal article" date="2021" name="Nat. Plants">
        <title>The Taxus genome provides insights into paclitaxel biosynthesis.</title>
        <authorList>
            <person name="Xiong X."/>
            <person name="Gou J."/>
            <person name="Liao Q."/>
            <person name="Li Y."/>
            <person name="Zhou Q."/>
            <person name="Bi G."/>
            <person name="Li C."/>
            <person name="Du R."/>
            <person name="Wang X."/>
            <person name="Sun T."/>
            <person name="Guo L."/>
            <person name="Liang H."/>
            <person name="Lu P."/>
            <person name="Wu Y."/>
            <person name="Zhang Z."/>
            <person name="Ro D.K."/>
            <person name="Shang Y."/>
            <person name="Huang S."/>
            <person name="Yan J."/>
        </authorList>
    </citation>
    <scope>NUCLEOTIDE SEQUENCE [LARGE SCALE GENOMIC DNA]</scope>
    <source>
        <strain evidence="2">Ta-2019</strain>
    </source>
</reference>
<dbReference type="AlphaFoldDB" id="A0AA38G3K4"/>
<sequence>NTHSLDKSCHPTRKQSKSQLPQSKYSGKLLNFHFLHHSLPSIARPSLPSTSRNNEISCRREAKKAEFRRQYFKFCPSQIDFTLKYSVPMSLHCDWNFGQQKSKIIIS</sequence>
<dbReference type="EMBL" id="JAHRHJ020000005">
    <property type="protein sequence ID" value="KAH9314655.1"/>
    <property type="molecule type" value="Genomic_DNA"/>
</dbReference>
<evidence type="ECO:0000313" key="3">
    <source>
        <dbReference type="Proteomes" id="UP000824469"/>
    </source>
</evidence>
<gene>
    <name evidence="2" type="ORF">KI387_023282</name>
</gene>
<feature type="region of interest" description="Disordered" evidence="1">
    <location>
        <begin position="1"/>
        <end position="23"/>
    </location>
</feature>
<organism evidence="2 3">
    <name type="scientific">Taxus chinensis</name>
    <name type="common">Chinese yew</name>
    <name type="synonym">Taxus wallichiana var. chinensis</name>
    <dbReference type="NCBI Taxonomy" id="29808"/>
    <lineage>
        <taxon>Eukaryota</taxon>
        <taxon>Viridiplantae</taxon>
        <taxon>Streptophyta</taxon>
        <taxon>Embryophyta</taxon>
        <taxon>Tracheophyta</taxon>
        <taxon>Spermatophyta</taxon>
        <taxon>Pinopsida</taxon>
        <taxon>Pinidae</taxon>
        <taxon>Conifers II</taxon>
        <taxon>Cupressales</taxon>
        <taxon>Taxaceae</taxon>
        <taxon>Taxus</taxon>
    </lineage>
</organism>
<proteinExistence type="predicted"/>
<accession>A0AA38G3K4</accession>
<name>A0AA38G3K4_TAXCH</name>
<feature type="non-terminal residue" evidence="2">
    <location>
        <position position="107"/>
    </location>
</feature>
<comment type="caution">
    <text evidence="2">The sequence shown here is derived from an EMBL/GenBank/DDBJ whole genome shotgun (WGS) entry which is preliminary data.</text>
</comment>
<feature type="non-terminal residue" evidence="2">
    <location>
        <position position="1"/>
    </location>
</feature>
<keyword evidence="3" id="KW-1185">Reference proteome</keyword>